<sequence length="107" mass="12239">MHISQQPEKFFDQNQFLLVDSAYTSDQYISLSREGILDYFNVNFNYNLAQSQWIISCVVLHNLLADLKDQWNELYSAPVAQDDIYNSNEGMSSHLPTTASCISGIPR</sequence>
<dbReference type="EMBL" id="LAVV01012205">
    <property type="protein sequence ID" value="KNZ46913.1"/>
    <property type="molecule type" value="Genomic_DNA"/>
</dbReference>
<accession>A0A0L6UED2</accession>
<evidence type="ECO:0008006" key="3">
    <source>
        <dbReference type="Google" id="ProtNLM"/>
    </source>
</evidence>
<comment type="caution">
    <text evidence="1">The sequence shown here is derived from an EMBL/GenBank/DDBJ whole genome shotgun (WGS) entry which is preliminary data.</text>
</comment>
<reference evidence="1 2" key="1">
    <citation type="submission" date="2015-08" db="EMBL/GenBank/DDBJ databases">
        <title>Next Generation Sequencing and Analysis of the Genome of Puccinia sorghi L Schw, the Causal Agent of Maize Common Rust.</title>
        <authorList>
            <person name="Rochi L."/>
            <person name="Burguener G."/>
            <person name="Darino M."/>
            <person name="Turjanski A."/>
            <person name="Kreff E."/>
            <person name="Dieguez M.J."/>
            <person name="Sacco F."/>
        </authorList>
    </citation>
    <scope>NUCLEOTIDE SEQUENCE [LARGE SCALE GENOMIC DNA]</scope>
    <source>
        <strain evidence="1 2">RO10H11247</strain>
    </source>
</reference>
<name>A0A0L6UED2_9BASI</name>
<dbReference type="VEuPathDB" id="FungiDB:VP01_683g2"/>
<keyword evidence="2" id="KW-1185">Reference proteome</keyword>
<organism evidence="1 2">
    <name type="scientific">Puccinia sorghi</name>
    <dbReference type="NCBI Taxonomy" id="27349"/>
    <lineage>
        <taxon>Eukaryota</taxon>
        <taxon>Fungi</taxon>
        <taxon>Dikarya</taxon>
        <taxon>Basidiomycota</taxon>
        <taxon>Pucciniomycotina</taxon>
        <taxon>Pucciniomycetes</taxon>
        <taxon>Pucciniales</taxon>
        <taxon>Pucciniaceae</taxon>
        <taxon>Puccinia</taxon>
    </lineage>
</organism>
<evidence type="ECO:0000313" key="2">
    <source>
        <dbReference type="Proteomes" id="UP000037035"/>
    </source>
</evidence>
<dbReference type="Proteomes" id="UP000037035">
    <property type="component" value="Unassembled WGS sequence"/>
</dbReference>
<protein>
    <recommendedName>
        <fullName evidence="3">DDE Tnp4 domain-containing protein</fullName>
    </recommendedName>
</protein>
<gene>
    <name evidence="1" type="ORF">VP01_683g2</name>
</gene>
<dbReference type="AlphaFoldDB" id="A0A0L6UED2"/>
<evidence type="ECO:0000313" key="1">
    <source>
        <dbReference type="EMBL" id="KNZ46913.1"/>
    </source>
</evidence>
<dbReference type="OrthoDB" id="2649667at2759"/>
<proteinExistence type="predicted"/>